<proteinExistence type="predicted"/>
<dbReference type="Pfam" id="PF01126">
    <property type="entry name" value="Heme_oxygenase"/>
    <property type="match status" value="1"/>
</dbReference>
<dbReference type="AlphaFoldDB" id="A0AAP5USE1"/>
<evidence type="ECO:0000313" key="1">
    <source>
        <dbReference type="EMBL" id="MDT8837000.1"/>
    </source>
</evidence>
<sequence length="249" mass="27384">MKAYIIRWVYSISPLTLVTVTSLYQTAGTGSGMNNAEASVSDRPIGSVSDTIETLRSATRHRHELLHCIMPLSVESTDVGDYLLHLSMLRAWLTPIDVWLRAFADGPRENILRSISERIALIDADLAFASLHVKDHIDQSILQARVSGYMETASPAYRWGVCYVVEGSQLGGAVLYKHLKERLAPHPLRFLQPCSESSGAHWKAFVSLMTNELCTPEAIQEACNGAVDAFDRLIDIALRPSQDVCSGAG</sequence>
<accession>A0AAP5USE1</accession>
<dbReference type="GO" id="GO:0006788">
    <property type="term" value="P:heme oxidation"/>
    <property type="evidence" value="ECO:0007669"/>
    <property type="project" value="InterPro"/>
</dbReference>
<dbReference type="GO" id="GO:0004392">
    <property type="term" value="F:heme oxygenase (decyclizing) activity"/>
    <property type="evidence" value="ECO:0007669"/>
    <property type="project" value="InterPro"/>
</dbReference>
<dbReference type="SUPFAM" id="SSF48613">
    <property type="entry name" value="Heme oxygenase-like"/>
    <property type="match status" value="1"/>
</dbReference>
<dbReference type="CDD" id="cd19166">
    <property type="entry name" value="HemeO-bac"/>
    <property type="match status" value="1"/>
</dbReference>
<dbReference type="Proteomes" id="UP001246473">
    <property type="component" value="Unassembled WGS sequence"/>
</dbReference>
<comment type="caution">
    <text evidence="1">The sequence shown here is derived from an EMBL/GenBank/DDBJ whole genome shotgun (WGS) entry which is preliminary data.</text>
</comment>
<dbReference type="InterPro" id="IPR016084">
    <property type="entry name" value="Haem_Oase-like_multi-hlx"/>
</dbReference>
<dbReference type="EMBL" id="JANSLM010000002">
    <property type="protein sequence ID" value="MDT8837000.1"/>
    <property type="molecule type" value="Genomic_DNA"/>
</dbReference>
<name>A0AAP5USE1_9BURK</name>
<reference evidence="1" key="1">
    <citation type="submission" date="2022-08" db="EMBL/GenBank/DDBJ databases">
        <authorList>
            <person name="Kim S.-J."/>
        </authorList>
    </citation>
    <scope>NUCLEOTIDE SEQUENCE</scope>
    <source>
        <strain evidence="1">KJ</strain>
    </source>
</reference>
<protein>
    <submittedName>
        <fullName evidence="1">Biliverdin-producing heme oxygenase</fullName>
    </submittedName>
</protein>
<dbReference type="InterPro" id="IPR016053">
    <property type="entry name" value="Haem_Oase-like"/>
</dbReference>
<evidence type="ECO:0000313" key="2">
    <source>
        <dbReference type="Proteomes" id="UP001246473"/>
    </source>
</evidence>
<dbReference type="RefSeq" id="WP_244207463.1">
    <property type="nucleotide sequence ID" value="NZ_JANSLM010000002.1"/>
</dbReference>
<organism evidence="1 2">
    <name type="scientific">Paraburkholderia fungorum</name>
    <dbReference type="NCBI Taxonomy" id="134537"/>
    <lineage>
        <taxon>Bacteria</taxon>
        <taxon>Pseudomonadati</taxon>
        <taxon>Pseudomonadota</taxon>
        <taxon>Betaproteobacteria</taxon>
        <taxon>Burkholderiales</taxon>
        <taxon>Burkholderiaceae</taxon>
        <taxon>Paraburkholderia</taxon>
    </lineage>
</organism>
<gene>
    <name evidence="1" type="ORF">ParKJ_06210</name>
</gene>
<dbReference type="Gene3D" id="1.20.910.10">
    <property type="entry name" value="Heme oxygenase-like"/>
    <property type="match status" value="1"/>
</dbReference>